<protein>
    <submittedName>
        <fullName evidence="3">Uncharacterized protein</fullName>
    </submittedName>
</protein>
<keyword evidence="4" id="KW-1185">Reference proteome</keyword>
<keyword evidence="2" id="KW-0812">Transmembrane</keyword>
<keyword evidence="2" id="KW-1133">Transmembrane helix</keyword>
<comment type="caution">
    <text evidence="3">The sequence shown here is derived from an EMBL/GenBank/DDBJ whole genome shotgun (WGS) entry which is preliminary data.</text>
</comment>
<accession>A0A919IGL3</accession>
<dbReference type="AlphaFoldDB" id="A0A919IGL3"/>
<evidence type="ECO:0000313" key="3">
    <source>
        <dbReference type="EMBL" id="GID64801.1"/>
    </source>
</evidence>
<feature type="compositionally biased region" description="Low complexity" evidence="1">
    <location>
        <begin position="171"/>
        <end position="185"/>
    </location>
</feature>
<name>A0A919IGL3_9ACTN</name>
<organism evidence="3 4">
    <name type="scientific">Actinoplanes cyaneus</name>
    <dbReference type="NCBI Taxonomy" id="52696"/>
    <lineage>
        <taxon>Bacteria</taxon>
        <taxon>Bacillati</taxon>
        <taxon>Actinomycetota</taxon>
        <taxon>Actinomycetes</taxon>
        <taxon>Micromonosporales</taxon>
        <taxon>Micromonosporaceae</taxon>
        <taxon>Actinoplanes</taxon>
    </lineage>
</organism>
<sequence>MSDVPAGTPSTDSDQPIAFVAGTHPVPGATEDEASTGGLSAEAVARARRTLDSRVEMRLPLDPAGETLDATSEWPVPGPAEFAQEDTDPAGFPPVSGAPYPPATDPFDDPGFTSAYPLPGWTAPPGFAPAVTASRSRRPALLAIAAFAGLAGLIAAFLLVPRGEPAPSAAAAAAPTAASTTRSPAGGPLTGARNGLETAAFDIVDSATQVEVGVADLGDDLYRVSTAANSGLTPSAEQSGGAVRLRLRSDGHGGSAAVTVQLSSAVRWTLRLDGGTARSRLDLTGADLAALDLNGGASRIDLTLPAPDGLLPVRMTGGVDQLRVTRAGTTPVRVRVQSGAGQVTLDGTTHKGIAPGRSFTTGDWSGTAGIDLLAVAGLSTLTVDG</sequence>
<dbReference type="Proteomes" id="UP000619479">
    <property type="component" value="Unassembled WGS sequence"/>
</dbReference>
<feature type="region of interest" description="Disordered" evidence="1">
    <location>
        <begin position="171"/>
        <end position="191"/>
    </location>
</feature>
<evidence type="ECO:0000256" key="1">
    <source>
        <dbReference type="SAM" id="MobiDB-lite"/>
    </source>
</evidence>
<proteinExistence type="predicted"/>
<keyword evidence="2" id="KW-0472">Membrane</keyword>
<evidence type="ECO:0000313" key="4">
    <source>
        <dbReference type="Proteomes" id="UP000619479"/>
    </source>
</evidence>
<evidence type="ECO:0000256" key="2">
    <source>
        <dbReference type="SAM" id="Phobius"/>
    </source>
</evidence>
<dbReference type="EMBL" id="BOMH01000018">
    <property type="protein sequence ID" value="GID64801.1"/>
    <property type="molecule type" value="Genomic_DNA"/>
</dbReference>
<dbReference type="RefSeq" id="WP_203740363.1">
    <property type="nucleotide sequence ID" value="NZ_BAAAUC010000025.1"/>
</dbReference>
<feature type="region of interest" description="Disordered" evidence="1">
    <location>
        <begin position="1"/>
        <end position="43"/>
    </location>
</feature>
<gene>
    <name evidence="3" type="ORF">Acy02nite_26820</name>
</gene>
<reference evidence="3" key="1">
    <citation type="submission" date="2021-01" db="EMBL/GenBank/DDBJ databases">
        <title>Whole genome shotgun sequence of Actinoplanes cyaneus NBRC 14990.</title>
        <authorList>
            <person name="Komaki H."/>
            <person name="Tamura T."/>
        </authorList>
    </citation>
    <scope>NUCLEOTIDE SEQUENCE</scope>
    <source>
        <strain evidence="3">NBRC 14990</strain>
    </source>
</reference>
<feature type="transmembrane region" description="Helical" evidence="2">
    <location>
        <begin position="140"/>
        <end position="160"/>
    </location>
</feature>